<accession>A0A9P8VYE1</accession>
<evidence type="ECO:0000259" key="7">
    <source>
        <dbReference type="Pfam" id="PF08493"/>
    </source>
</evidence>
<dbReference type="Pfam" id="PF08493">
    <property type="entry name" value="AflR"/>
    <property type="match status" value="1"/>
</dbReference>
<evidence type="ECO:0000313" key="9">
    <source>
        <dbReference type="Proteomes" id="UP000777438"/>
    </source>
</evidence>
<keyword evidence="4" id="KW-0804">Transcription</keyword>
<dbReference type="GO" id="GO:0006355">
    <property type="term" value="P:regulation of DNA-templated transcription"/>
    <property type="evidence" value="ECO:0007669"/>
    <property type="project" value="InterPro"/>
</dbReference>
<protein>
    <recommendedName>
        <fullName evidence="7">Aflatoxin regulatory protein domain-containing protein</fullName>
    </recommendedName>
</protein>
<dbReference type="InterPro" id="IPR013700">
    <property type="entry name" value="AflR"/>
</dbReference>
<dbReference type="AlphaFoldDB" id="A0A9P8VYE1"/>
<evidence type="ECO:0000256" key="2">
    <source>
        <dbReference type="ARBA" id="ARBA00023015"/>
    </source>
</evidence>
<proteinExistence type="predicted"/>
<evidence type="ECO:0000256" key="5">
    <source>
        <dbReference type="ARBA" id="ARBA00023242"/>
    </source>
</evidence>
<name>A0A9P8VYE1_9HYPO</name>
<keyword evidence="5" id="KW-0539">Nucleus</keyword>
<evidence type="ECO:0000256" key="6">
    <source>
        <dbReference type="SAM" id="MobiDB-lite"/>
    </source>
</evidence>
<dbReference type="Proteomes" id="UP000777438">
    <property type="component" value="Unassembled WGS sequence"/>
</dbReference>
<dbReference type="GO" id="GO:0045122">
    <property type="term" value="P:aflatoxin biosynthetic process"/>
    <property type="evidence" value="ECO:0007669"/>
    <property type="project" value="InterPro"/>
</dbReference>
<comment type="caution">
    <text evidence="8">The sequence shown here is derived from an EMBL/GenBank/DDBJ whole genome shotgun (WGS) entry which is preliminary data.</text>
</comment>
<dbReference type="EMBL" id="JAGPYM010000021">
    <property type="protein sequence ID" value="KAH6884208.1"/>
    <property type="molecule type" value="Genomic_DNA"/>
</dbReference>
<organism evidence="8 9">
    <name type="scientific">Thelonectria olida</name>
    <dbReference type="NCBI Taxonomy" id="1576542"/>
    <lineage>
        <taxon>Eukaryota</taxon>
        <taxon>Fungi</taxon>
        <taxon>Dikarya</taxon>
        <taxon>Ascomycota</taxon>
        <taxon>Pezizomycotina</taxon>
        <taxon>Sordariomycetes</taxon>
        <taxon>Hypocreomycetidae</taxon>
        <taxon>Hypocreales</taxon>
        <taxon>Nectriaceae</taxon>
        <taxon>Thelonectria</taxon>
    </lineage>
</organism>
<sequence>MGCDYVLNTAQRSQASSSYTFDHTHAASQSLGYGSVQICDTLPNLYLTPPHLTPPLVDDAATLDFEFPANLIEPLMLDNVDVLDFAEQSQFKVADNTPSLRAHALPDLPALSCWPQEQTTSSMPLAQASACPSSIEKCMAACLRILRALRGSCQGRGCLFSKGTASSSRGGRQLDAVLTANRYAMNTISRVLACPCLSNAAVQLILISICDKLRAWNYAILDCGAAKHDEGPCSSHDKTGTEKVGEQPFKVGDFSLDDGLAARFRAYLVREELQRLEEVVQRVVGRPAATAASPTGRRTSGFKRPLSESAGQDLGRLLRRRLQAARVTALGRTETAGVSWCT</sequence>
<keyword evidence="3" id="KW-0238">DNA-binding</keyword>
<evidence type="ECO:0000256" key="1">
    <source>
        <dbReference type="ARBA" id="ARBA00022723"/>
    </source>
</evidence>
<dbReference type="OrthoDB" id="2740448at2759"/>
<gene>
    <name evidence="8" type="ORF">B0T10DRAFT_493745</name>
</gene>
<keyword evidence="9" id="KW-1185">Reference proteome</keyword>
<dbReference type="GO" id="GO:0003677">
    <property type="term" value="F:DNA binding"/>
    <property type="evidence" value="ECO:0007669"/>
    <property type="project" value="UniProtKB-KW"/>
</dbReference>
<evidence type="ECO:0000256" key="3">
    <source>
        <dbReference type="ARBA" id="ARBA00023125"/>
    </source>
</evidence>
<feature type="region of interest" description="Disordered" evidence="6">
    <location>
        <begin position="287"/>
        <end position="308"/>
    </location>
</feature>
<keyword evidence="2" id="KW-0805">Transcription regulation</keyword>
<evidence type="ECO:0000313" key="8">
    <source>
        <dbReference type="EMBL" id="KAH6884208.1"/>
    </source>
</evidence>
<feature type="domain" description="Aflatoxin regulatory protein" evidence="7">
    <location>
        <begin position="136"/>
        <end position="229"/>
    </location>
</feature>
<reference evidence="8 9" key="1">
    <citation type="journal article" date="2021" name="Nat. Commun.">
        <title>Genetic determinants of endophytism in the Arabidopsis root mycobiome.</title>
        <authorList>
            <person name="Mesny F."/>
            <person name="Miyauchi S."/>
            <person name="Thiergart T."/>
            <person name="Pickel B."/>
            <person name="Atanasova L."/>
            <person name="Karlsson M."/>
            <person name="Huettel B."/>
            <person name="Barry K.W."/>
            <person name="Haridas S."/>
            <person name="Chen C."/>
            <person name="Bauer D."/>
            <person name="Andreopoulos W."/>
            <person name="Pangilinan J."/>
            <person name="LaButti K."/>
            <person name="Riley R."/>
            <person name="Lipzen A."/>
            <person name="Clum A."/>
            <person name="Drula E."/>
            <person name="Henrissat B."/>
            <person name="Kohler A."/>
            <person name="Grigoriev I.V."/>
            <person name="Martin F.M."/>
            <person name="Hacquard S."/>
        </authorList>
    </citation>
    <scope>NUCLEOTIDE SEQUENCE [LARGE SCALE GENOMIC DNA]</scope>
    <source>
        <strain evidence="8 9">MPI-CAGE-CH-0241</strain>
    </source>
</reference>
<dbReference type="GO" id="GO:0005634">
    <property type="term" value="C:nucleus"/>
    <property type="evidence" value="ECO:0007669"/>
    <property type="project" value="InterPro"/>
</dbReference>
<keyword evidence="1" id="KW-0479">Metal-binding</keyword>
<evidence type="ECO:0000256" key="4">
    <source>
        <dbReference type="ARBA" id="ARBA00023163"/>
    </source>
</evidence>
<dbReference type="GO" id="GO:0046872">
    <property type="term" value="F:metal ion binding"/>
    <property type="evidence" value="ECO:0007669"/>
    <property type="project" value="UniProtKB-KW"/>
</dbReference>